<dbReference type="SUPFAM" id="SSF51905">
    <property type="entry name" value="FAD/NAD(P)-binding domain"/>
    <property type="match status" value="1"/>
</dbReference>
<gene>
    <name evidence="2" type="ORF">P0Y53_22780</name>
</gene>
<evidence type="ECO:0000256" key="1">
    <source>
        <dbReference type="ARBA" id="ARBA00023002"/>
    </source>
</evidence>
<dbReference type="PROSITE" id="PS51257">
    <property type="entry name" value="PROKAR_LIPOPROTEIN"/>
    <property type="match status" value="1"/>
</dbReference>
<keyword evidence="1" id="KW-0560">Oxidoreductase</keyword>
<dbReference type="InterPro" id="IPR036188">
    <property type="entry name" value="FAD/NAD-bd_sf"/>
</dbReference>
<sequence>MKQDFELIIIGGGPIGLACGLAAQQAGLDYCILEKGCLVNSLYNYPSNMTFFSTSDKIEIGGIPFVSNNVKPTRPEALEYYRRVAVSNSLRIRLQERVGSIQYNHDQYTINTSNAVYTASSIVLATGFYDLPVLLNVPGEELPKVTHYYKEPHFYAMQRVLVVGANNSAVDAALETWRKGADVTMVIREGEIGHRVKYWVKPDIENRIKEGCIKAHFHAHITAIREKEVDIMTPEGPLTIPNDYVIAMTGYQPDFRLLRDTGIQLTPDATLQPVYNPATMETNLPGIYLAGVVCGGMNTHVWFIENSREHASLIIREILRKKGQPVVEAGN</sequence>
<reference evidence="2" key="1">
    <citation type="submission" date="2023-03" db="EMBL/GenBank/DDBJ databases">
        <title>Andean soil-derived lignocellulolytic bacterial consortium as a source of novel taxa and putative plastic-active enzymes.</title>
        <authorList>
            <person name="Diaz-Garcia L."/>
            <person name="Chuvochina M."/>
            <person name="Feuerriegel G."/>
            <person name="Bunk B."/>
            <person name="Sproer C."/>
            <person name="Streit W.R."/>
            <person name="Rodriguez L.M."/>
            <person name="Overmann J."/>
            <person name="Jimenez D.J."/>
        </authorList>
    </citation>
    <scope>NUCLEOTIDE SEQUENCE</scope>
    <source>
        <strain evidence="2">MAG 7</strain>
    </source>
</reference>
<dbReference type="GO" id="GO:0050660">
    <property type="term" value="F:flavin adenine dinucleotide binding"/>
    <property type="evidence" value="ECO:0007669"/>
    <property type="project" value="TreeGrafter"/>
</dbReference>
<dbReference type="AlphaFoldDB" id="A0AAJ5WTE9"/>
<accession>A0AAJ5WTE9</accession>
<dbReference type="InterPro" id="IPR023856">
    <property type="entry name" value="Bdr"/>
</dbReference>
<name>A0AAJ5WTE9_9BACT</name>
<dbReference type="PANTHER" id="PTHR43539:SF4">
    <property type="entry name" value="BACILLIREDOXIN REDUCTASE BDR"/>
    <property type="match status" value="1"/>
</dbReference>
<dbReference type="PANTHER" id="PTHR43539">
    <property type="entry name" value="FLAVIN-BINDING MONOOXYGENASE-LIKE PROTEIN (AFU_ORTHOLOGUE AFUA_4G09220)"/>
    <property type="match status" value="1"/>
</dbReference>
<proteinExistence type="predicted"/>
<dbReference type="NCBIfam" id="TIGR04018">
    <property type="entry name" value="Bthiol_YpdA"/>
    <property type="match status" value="1"/>
</dbReference>
<dbReference type="EMBL" id="CP119311">
    <property type="protein sequence ID" value="WEK35327.1"/>
    <property type="molecule type" value="Genomic_DNA"/>
</dbReference>
<evidence type="ECO:0000313" key="2">
    <source>
        <dbReference type="EMBL" id="WEK35327.1"/>
    </source>
</evidence>
<dbReference type="Pfam" id="PF13738">
    <property type="entry name" value="Pyr_redox_3"/>
    <property type="match status" value="1"/>
</dbReference>
<organism evidence="2 3">
    <name type="scientific">Candidatus Pseudobacter hemicellulosilyticus</name>
    <dbReference type="NCBI Taxonomy" id="3121375"/>
    <lineage>
        <taxon>Bacteria</taxon>
        <taxon>Pseudomonadati</taxon>
        <taxon>Bacteroidota</taxon>
        <taxon>Chitinophagia</taxon>
        <taxon>Chitinophagales</taxon>
        <taxon>Chitinophagaceae</taxon>
        <taxon>Pseudobacter</taxon>
    </lineage>
</organism>
<dbReference type="GO" id="GO:0004497">
    <property type="term" value="F:monooxygenase activity"/>
    <property type="evidence" value="ECO:0007669"/>
    <property type="project" value="TreeGrafter"/>
</dbReference>
<evidence type="ECO:0000313" key="3">
    <source>
        <dbReference type="Proteomes" id="UP001220610"/>
    </source>
</evidence>
<dbReference type="Gene3D" id="3.50.50.60">
    <property type="entry name" value="FAD/NAD(P)-binding domain"/>
    <property type="match status" value="1"/>
</dbReference>
<dbReference type="InterPro" id="IPR050982">
    <property type="entry name" value="Auxin_biosynth/cation_transpt"/>
</dbReference>
<protein>
    <submittedName>
        <fullName evidence="2">YpdA family putative bacillithiol disulfide reductase</fullName>
    </submittedName>
</protein>
<dbReference type="PRINTS" id="PR00469">
    <property type="entry name" value="PNDRDTASEII"/>
</dbReference>
<dbReference type="PRINTS" id="PR00368">
    <property type="entry name" value="FADPNR"/>
</dbReference>
<dbReference type="Proteomes" id="UP001220610">
    <property type="component" value="Chromosome"/>
</dbReference>